<organism evidence="1 2">
    <name type="scientific">Providencia stuartii</name>
    <dbReference type="NCBI Taxonomy" id="588"/>
    <lineage>
        <taxon>Bacteria</taxon>
        <taxon>Pseudomonadati</taxon>
        <taxon>Pseudomonadota</taxon>
        <taxon>Gammaproteobacteria</taxon>
        <taxon>Enterobacterales</taxon>
        <taxon>Morganellaceae</taxon>
        <taxon>Providencia</taxon>
    </lineage>
</organism>
<protein>
    <submittedName>
        <fullName evidence="1">Uncharacterized protein</fullName>
    </submittedName>
</protein>
<evidence type="ECO:0000313" key="1">
    <source>
        <dbReference type="EMBL" id="OHT22724.1"/>
    </source>
</evidence>
<keyword evidence="2" id="KW-1185">Reference proteome</keyword>
<evidence type="ECO:0000313" key="2">
    <source>
        <dbReference type="Proteomes" id="UP000179588"/>
    </source>
</evidence>
<gene>
    <name evidence="1" type="ORF">A3Q29_09475</name>
</gene>
<proteinExistence type="predicted"/>
<dbReference type="AlphaFoldDB" id="A0A1S1HKA0"/>
<sequence>MRFSRIKAACIDNSSQRNDILVFDALLKQDGFIEKMEIFGYISHDYGKWPIYIKHEGNIYLGSVPDSDIPEISTTYINMFNKQIRIGEYITYSEIDDNNIRKEYTYRITDIRDWNEHYRN</sequence>
<comment type="caution">
    <text evidence="1">The sequence shown here is derived from an EMBL/GenBank/DDBJ whole genome shotgun (WGS) entry which is preliminary data.</text>
</comment>
<reference evidence="1 2" key="1">
    <citation type="submission" date="2016-03" db="EMBL/GenBank/DDBJ databases">
        <title>Genome sequence of Providencia stuartii strain, isolated from the salivary glands of larval Lucilia sericata.</title>
        <authorList>
            <person name="Yuan Y."/>
            <person name="Zhang Y."/>
            <person name="Fu S."/>
            <person name="Crippen T.L."/>
            <person name="Visi D."/>
            <person name="Benbow M.E."/>
            <person name="Allen M."/>
            <person name="Tomberlin J.K."/>
            <person name="Sze S.-H."/>
            <person name="Tarone A.M."/>
        </authorList>
    </citation>
    <scope>NUCLEOTIDE SEQUENCE [LARGE SCALE GENOMIC DNA]</scope>
    <source>
        <strain evidence="1 2">Crippen</strain>
    </source>
</reference>
<accession>A0A1S1HKA0</accession>
<dbReference type="EMBL" id="LVIE01000212">
    <property type="protein sequence ID" value="OHT22724.1"/>
    <property type="molecule type" value="Genomic_DNA"/>
</dbReference>
<name>A0A1S1HKA0_PROST</name>
<dbReference type="Proteomes" id="UP000179588">
    <property type="component" value="Unassembled WGS sequence"/>
</dbReference>